<organism evidence="1 2">
    <name type="scientific">Micromonospora tarensis</name>
    <dbReference type="NCBI Taxonomy" id="2806100"/>
    <lineage>
        <taxon>Bacteria</taxon>
        <taxon>Bacillati</taxon>
        <taxon>Actinomycetota</taxon>
        <taxon>Actinomycetes</taxon>
        <taxon>Micromonosporales</taxon>
        <taxon>Micromonosporaceae</taxon>
        <taxon>Micromonospora</taxon>
    </lineage>
</organism>
<keyword evidence="2" id="KW-1185">Reference proteome</keyword>
<reference evidence="1 2" key="1">
    <citation type="submission" date="2021-01" db="EMBL/GenBank/DDBJ databases">
        <title>Draft genome sequence of Micromonospora sp. strain STR1s_6.</title>
        <authorList>
            <person name="Karlyshev A."/>
            <person name="Jawad R."/>
        </authorList>
    </citation>
    <scope>NUCLEOTIDE SEQUENCE [LARGE SCALE GENOMIC DNA]</scope>
    <source>
        <strain evidence="1 2">STR1S-6</strain>
    </source>
</reference>
<dbReference type="Proteomes" id="UP000622245">
    <property type="component" value="Unassembled WGS sequence"/>
</dbReference>
<dbReference type="RefSeq" id="WP_203147515.1">
    <property type="nucleotide sequence ID" value="NZ_JAEVHL010000017.1"/>
</dbReference>
<name>A0ABS1YCJ6_9ACTN</name>
<accession>A0ABS1YCJ6</accession>
<gene>
    <name evidence="1" type="ORF">JM949_06380</name>
</gene>
<sequence>MTDEWIPANGDHWGTARMIAAHLGGDVTVGMIRNWATRDGLPSAKMRDRHGRPEVRYPRQAATNIEAQKYLSGLGRKRRLDETIMATA</sequence>
<proteinExistence type="predicted"/>
<dbReference type="EMBL" id="JAEVHL010000017">
    <property type="protein sequence ID" value="MBM0275109.1"/>
    <property type="molecule type" value="Genomic_DNA"/>
</dbReference>
<evidence type="ECO:0000313" key="1">
    <source>
        <dbReference type="EMBL" id="MBM0275109.1"/>
    </source>
</evidence>
<protein>
    <submittedName>
        <fullName evidence="1">Uncharacterized protein</fullName>
    </submittedName>
</protein>
<evidence type="ECO:0000313" key="2">
    <source>
        <dbReference type="Proteomes" id="UP000622245"/>
    </source>
</evidence>
<comment type="caution">
    <text evidence="1">The sequence shown here is derived from an EMBL/GenBank/DDBJ whole genome shotgun (WGS) entry which is preliminary data.</text>
</comment>